<comment type="caution">
    <text evidence="2">The sequence shown here is derived from an EMBL/GenBank/DDBJ whole genome shotgun (WGS) entry which is preliminary data.</text>
</comment>
<dbReference type="OrthoDB" id="665483at2759"/>
<keyword evidence="1" id="KW-0812">Transmembrane</keyword>
<gene>
    <name evidence="2" type="ORF">EJB05_17225</name>
</gene>
<protein>
    <submittedName>
        <fullName evidence="2">Uncharacterized protein</fullName>
    </submittedName>
</protein>
<feature type="transmembrane region" description="Helical" evidence="1">
    <location>
        <begin position="192"/>
        <end position="215"/>
    </location>
</feature>
<reference evidence="2 3" key="1">
    <citation type="journal article" date="2019" name="Sci. Rep.">
        <title>A high-quality genome of Eragrostis curvula grass provides insights into Poaceae evolution and supports new strategies to enhance forage quality.</title>
        <authorList>
            <person name="Carballo J."/>
            <person name="Santos B.A.C.M."/>
            <person name="Zappacosta D."/>
            <person name="Garbus I."/>
            <person name="Selva J.P."/>
            <person name="Gallo C.A."/>
            <person name="Diaz A."/>
            <person name="Albertini E."/>
            <person name="Caccamo M."/>
            <person name="Echenique V."/>
        </authorList>
    </citation>
    <scope>NUCLEOTIDE SEQUENCE [LARGE SCALE GENOMIC DNA]</scope>
    <source>
        <strain evidence="3">cv. Victoria</strain>
        <tissue evidence="2">Leaf</tissue>
    </source>
</reference>
<keyword evidence="1" id="KW-0472">Membrane</keyword>
<evidence type="ECO:0000256" key="1">
    <source>
        <dbReference type="SAM" id="Phobius"/>
    </source>
</evidence>
<feature type="transmembrane region" description="Helical" evidence="1">
    <location>
        <begin position="92"/>
        <end position="113"/>
    </location>
</feature>
<evidence type="ECO:0000313" key="3">
    <source>
        <dbReference type="Proteomes" id="UP000324897"/>
    </source>
</evidence>
<keyword evidence="1" id="KW-1133">Transmembrane helix</keyword>
<feature type="transmembrane region" description="Helical" evidence="1">
    <location>
        <begin position="67"/>
        <end position="86"/>
    </location>
</feature>
<evidence type="ECO:0000313" key="2">
    <source>
        <dbReference type="EMBL" id="TVU35339.1"/>
    </source>
</evidence>
<sequence length="337" mass="37751">GITIQFRALIRPASCRLRLCSIPPRRAASAPPHPHLAAPRPHRYHDSLHPLSHTSPRRARTDVTPFLPGYAVIVVDTLSNAILLINSRGPRILIILTSIVSFLATIPAIVRVIRLKSSSRSEDDTLFWWYLCFGCGGYLVWMYYYWDCDTSGLAAFPIYVSSIALALTNFILLVCATVITCGDGDQRIHLMYIVPAVLWLLSLGMWVAGVNWIGWWGLALTSLAHGFRVAGTVRYHILVCAHMSLCSKNYRDAAADINFCCWDFPIPFKVFSASISLVGAIFGFLWTINPRLDISLEFKITSYIIGGLRAWEFFLWCSRAIARVLSKIEGKVQEGNM</sequence>
<keyword evidence="3" id="KW-1185">Reference proteome</keyword>
<dbReference type="EMBL" id="RWGY01000009">
    <property type="protein sequence ID" value="TVU35339.1"/>
    <property type="molecule type" value="Genomic_DNA"/>
</dbReference>
<proteinExistence type="predicted"/>
<accession>A0A5J9VGQ0</accession>
<dbReference type="Proteomes" id="UP000324897">
    <property type="component" value="Unassembled WGS sequence"/>
</dbReference>
<feature type="transmembrane region" description="Helical" evidence="1">
    <location>
        <begin position="266"/>
        <end position="288"/>
    </location>
</feature>
<dbReference type="Gramene" id="TVU35339">
    <property type="protein sequence ID" value="TVU35339"/>
    <property type="gene ID" value="EJB05_17225"/>
</dbReference>
<feature type="transmembrane region" description="Helical" evidence="1">
    <location>
        <begin position="125"/>
        <end position="146"/>
    </location>
</feature>
<dbReference type="AlphaFoldDB" id="A0A5J9VGQ0"/>
<organism evidence="2 3">
    <name type="scientific">Eragrostis curvula</name>
    <name type="common">weeping love grass</name>
    <dbReference type="NCBI Taxonomy" id="38414"/>
    <lineage>
        <taxon>Eukaryota</taxon>
        <taxon>Viridiplantae</taxon>
        <taxon>Streptophyta</taxon>
        <taxon>Embryophyta</taxon>
        <taxon>Tracheophyta</taxon>
        <taxon>Spermatophyta</taxon>
        <taxon>Magnoliopsida</taxon>
        <taxon>Liliopsida</taxon>
        <taxon>Poales</taxon>
        <taxon>Poaceae</taxon>
        <taxon>PACMAD clade</taxon>
        <taxon>Chloridoideae</taxon>
        <taxon>Eragrostideae</taxon>
        <taxon>Eragrostidinae</taxon>
        <taxon>Eragrostis</taxon>
    </lineage>
</organism>
<name>A0A5J9VGQ0_9POAL</name>
<feature type="transmembrane region" description="Helical" evidence="1">
    <location>
        <begin position="158"/>
        <end position="180"/>
    </location>
</feature>
<feature type="non-terminal residue" evidence="2">
    <location>
        <position position="1"/>
    </location>
</feature>